<evidence type="ECO:0000313" key="3">
    <source>
        <dbReference type="Proteomes" id="UP000053989"/>
    </source>
</evidence>
<reference evidence="3" key="2">
    <citation type="submission" date="2015-01" db="EMBL/GenBank/DDBJ databases">
        <title>Evolutionary Origins and Diversification of the Mycorrhizal Mutualists.</title>
        <authorList>
            <consortium name="DOE Joint Genome Institute"/>
            <consortium name="Mycorrhizal Genomics Consortium"/>
            <person name="Kohler A."/>
            <person name="Kuo A."/>
            <person name="Nagy L.G."/>
            <person name="Floudas D."/>
            <person name="Copeland A."/>
            <person name="Barry K.W."/>
            <person name="Cichocki N."/>
            <person name="Veneault-Fourrey C."/>
            <person name="LaButti K."/>
            <person name="Lindquist E.A."/>
            <person name="Lipzen A."/>
            <person name="Lundell T."/>
            <person name="Morin E."/>
            <person name="Murat C."/>
            <person name="Riley R."/>
            <person name="Ohm R."/>
            <person name="Sun H."/>
            <person name="Tunlid A."/>
            <person name="Henrissat B."/>
            <person name="Grigoriev I.V."/>
            <person name="Hibbett D.S."/>
            <person name="Martin F."/>
        </authorList>
    </citation>
    <scope>NUCLEOTIDE SEQUENCE [LARGE SCALE GENOMIC DNA]</scope>
    <source>
        <strain evidence="3">Foug A</strain>
    </source>
</reference>
<dbReference type="OrthoDB" id="3199698at2759"/>
<dbReference type="InParanoid" id="A0A0C3DH09"/>
<proteinExistence type="predicted"/>
<sequence>MAGTPVDPKGDNFLPENAPPPQSAPQHKNSWHPFESRPHFELADFIFHQNKMPGEQINELMHIWASMPEHKGPPPFSDNEDLYGSIDAISEGDAPWTSLLMESAEAATLSADDPSVQSWK</sequence>
<dbReference type="HOGENOM" id="CLU_006344_7_3_1"/>
<feature type="region of interest" description="Disordered" evidence="1">
    <location>
        <begin position="1"/>
        <end position="34"/>
    </location>
</feature>
<organism evidence="2 3">
    <name type="scientific">Scleroderma citrinum Foug A</name>
    <dbReference type="NCBI Taxonomy" id="1036808"/>
    <lineage>
        <taxon>Eukaryota</taxon>
        <taxon>Fungi</taxon>
        <taxon>Dikarya</taxon>
        <taxon>Basidiomycota</taxon>
        <taxon>Agaricomycotina</taxon>
        <taxon>Agaricomycetes</taxon>
        <taxon>Agaricomycetidae</taxon>
        <taxon>Boletales</taxon>
        <taxon>Sclerodermatineae</taxon>
        <taxon>Sclerodermataceae</taxon>
        <taxon>Scleroderma</taxon>
    </lineage>
</organism>
<keyword evidence="3" id="KW-1185">Reference proteome</keyword>
<accession>A0A0C3DH09</accession>
<dbReference type="STRING" id="1036808.A0A0C3DH09"/>
<dbReference type="AlphaFoldDB" id="A0A0C3DH09"/>
<name>A0A0C3DH09_9AGAM</name>
<dbReference type="EMBL" id="KN822131">
    <property type="protein sequence ID" value="KIM55604.1"/>
    <property type="molecule type" value="Genomic_DNA"/>
</dbReference>
<protein>
    <submittedName>
        <fullName evidence="2">Uncharacterized protein</fullName>
    </submittedName>
</protein>
<dbReference type="Proteomes" id="UP000053989">
    <property type="component" value="Unassembled WGS sequence"/>
</dbReference>
<evidence type="ECO:0000313" key="2">
    <source>
        <dbReference type="EMBL" id="KIM55604.1"/>
    </source>
</evidence>
<gene>
    <name evidence="2" type="ORF">SCLCIDRAFT_30237</name>
</gene>
<evidence type="ECO:0000256" key="1">
    <source>
        <dbReference type="SAM" id="MobiDB-lite"/>
    </source>
</evidence>
<reference evidence="2 3" key="1">
    <citation type="submission" date="2014-04" db="EMBL/GenBank/DDBJ databases">
        <authorList>
            <consortium name="DOE Joint Genome Institute"/>
            <person name="Kuo A."/>
            <person name="Kohler A."/>
            <person name="Nagy L.G."/>
            <person name="Floudas D."/>
            <person name="Copeland A."/>
            <person name="Barry K.W."/>
            <person name="Cichocki N."/>
            <person name="Veneault-Fourrey C."/>
            <person name="LaButti K."/>
            <person name="Lindquist E.A."/>
            <person name="Lipzen A."/>
            <person name="Lundell T."/>
            <person name="Morin E."/>
            <person name="Murat C."/>
            <person name="Sun H."/>
            <person name="Tunlid A."/>
            <person name="Henrissat B."/>
            <person name="Grigoriev I.V."/>
            <person name="Hibbett D.S."/>
            <person name="Martin F."/>
            <person name="Nordberg H.P."/>
            <person name="Cantor M.N."/>
            <person name="Hua S.X."/>
        </authorList>
    </citation>
    <scope>NUCLEOTIDE SEQUENCE [LARGE SCALE GENOMIC DNA]</scope>
    <source>
        <strain evidence="2 3">Foug A</strain>
    </source>
</reference>